<keyword evidence="5" id="KW-0269">Exonuclease</keyword>
<organism evidence="9 10">
    <name type="scientific">Frankliniella occidentalis</name>
    <name type="common">Western flower thrips</name>
    <name type="synonym">Euthrips occidentalis</name>
    <dbReference type="NCBI Taxonomy" id="133901"/>
    <lineage>
        <taxon>Eukaryota</taxon>
        <taxon>Metazoa</taxon>
        <taxon>Ecdysozoa</taxon>
        <taxon>Arthropoda</taxon>
        <taxon>Hexapoda</taxon>
        <taxon>Insecta</taxon>
        <taxon>Pterygota</taxon>
        <taxon>Neoptera</taxon>
        <taxon>Paraneoptera</taxon>
        <taxon>Thysanoptera</taxon>
        <taxon>Terebrantia</taxon>
        <taxon>Thripoidea</taxon>
        <taxon>Thripidae</taxon>
        <taxon>Frankliniella</taxon>
    </lineage>
</organism>
<reference evidence="10" key="1">
    <citation type="submission" date="2025-08" db="UniProtKB">
        <authorList>
            <consortium name="RefSeq"/>
        </authorList>
    </citation>
    <scope>IDENTIFICATION</scope>
    <source>
        <tissue evidence="10">Whole organism</tissue>
    </source>
</reference>
<accession>A0A6J1SEV5</accession>
<dbReference type="Gene3D" id="3.30.420.10">
    <property type="entry name" value="Ribonuclease H-like superfamily/Ribonuclease H"/>
    <property type="match status" value="1"/>
</dbReference>
<gene>
    <name evidence="10" type="primary">LOC113205662</name>
</gene>
<keyword evidence="9" id="KW-1185">Reference proteome</keyword>
<evidence type="ECO:0000313" key="9">
    <source>
        <dbReference type="Proteomes" id="UP000504606"/>
    </source>
</evidence>
<dbReference type="PANTHER" id="PTHR13058">
    <property type="entry name" value="THREE PRIME REPAIR EXONUCLEASE 1, 2"/>
    <property type="match status" value="1"/>
</dbReference>
<evidence type="ECO:0000256" key="3">
    <source>
        <dbReference type="ARBA" id="ARBA00022723"/>
    </source>
</evidence>
<dbReference type="InterPro" id="IPR040393">
    <property type="entry name" value="TREX1/2"/>
</dbReference>
<comment type="similarity">
    <text evidence="7">Belongs to the exonuclease superfamily. TREX family.</text>
</comment>
<keyword evidence="3" id="KW-0479">Metal-binding</keyword>
<evidence type="ECO:0000256" key="4">
    <source>
        <dbReference type="ARBA" id="ARBA00022801"/>
    </source>
</evidence>
<dbReference type="AlphaFoldDB" id="A0A6J1SEV5"/>
<dbReference type="Proteomes" id="UP000504606">
    <property type="component" value="Unplaced"/>
</dbReference>
<sequence length="202" mass="22684">MDSQLVYFDLETTGLDVRKCEIIQIAATTDAGQSCNFFIKPLNSIPSEVTKINGLAVVGGDLYKNGRAVESLQPKAAWQNFIKFLRSVHDNVTLMGHNAHRFDFPLLVRDMLKHGMLEELRSAVSTFVDSVKVFQAKLPSRPWYRFKLSDLANHYGVDTTAAHDALEDGRILSQLCHKIGVSSDDISNQKQSLDSYFTMFKP</sequence>
<evidence type="ECO:0000256" key="5">
    <source>
        <dbReference type="ARBA" id="ARBA00022839"/>
    </source>
</evidence>
<dbReference type="RefSeq" id="XP_026277156.1">
    <property type="nucleotide sequence ID" value="XM_026421371.2"/>
</dbReference>
<dbReference type="SMART" id="SM00479">
    <property type="entry name" value="EXOIII"/>
    <property type="match status" value="1"/>
</dbReference>
<evidence type="ECO:0000256" key="7">
    <source>
        <dbReference type="ARBA" id="ARBA00025769"/>
    </source>
</evidence>
<keyword evidence="2" id="KW-0540">Nuclease</keyword>
<evidence type="ECO:0000256" key="2">
    <source>
        <dbReference type="ARBA" id="ARBA00022722"/>
    </source>
</evidence>
<dbReference type="PANTHER" id="PTHR13058:SF22">
    <property type="entry name" value="EXODEOXYRIBONUCLEASE III"/>
    <property type="match status" value="1"/>
</dbReference>
<protein>
    <submittedName>
        <fullName evidence="10">Uncharacterized protein LOC113205662</fullName>
    </submittedName>
</protein>
<dbReference type="GO" id="GO:0005737">
    <property type="term" value="C:cytoplasm"/>
    <property type="evidence" value="ECO:0007669"/>
    <property type="project" value="TreeGrafter"/>
</dbReference>
<dbReference type="KEGG" id="foc:113205662"/>
<dbReference type="CDD" id="cd06127">
    <property type="entry name" value="DEDDh"/>
    <property type="match status" value="1"/>
</dbReference>
<evidence type="ECO:0000256" key="6">
    <source>
        <dbReference type="ARBA" id="ARBA00022842"/>
    </source>
</evidence>
<evidence type="ECO:0000256" key="1">
    <source>
        <dbReference type="ARBA" id="ARBA00001946"/>
    </source>
</evidence>
<dbReference type="GO" id="GO:0003676">
    <property type="term" value="F:nucleic acid binding"/>
    <property type="evidence" value="ECO:0007669"/>
    <property type="project" value="InterPro"/>
</dbReference>
<dbReference type="GeneID" id="113205662"/>
<dbReference type="GO" id="GO:0006308">
    <property type="term" value="P:DNA catabolic process"/>
    <property type="evidence" value="ECO:0007669"/>
    <property type="project" value="TreeGrafter"/>
</dbReference>
<dbReference type="InterPro" id="IPR036397">
    <property type="entry name" value="RNaseH_sf"/>
</dbReference>
<dbReference type="InterPro" id="IPR012337">
    <property type="entry name" value="RNaseH-like_sf"/>
</dbReference>
<dbReference type="InterPro" id="IPR013520">
    <property type="entry name" value="Ribonucl_H"/>
</dbReference>
<proteinExistence type="inferred from homology"/>
<dbReference type="SUPFAM" id="SSF53098">
    <property type="entry name" value="Ribonuclease H-like"/>
    <property type="match status" value="1"/>
</dbReference>
<evidence type="ECO:0000259" key="8">
    <source>
        <dbReference type="SMART" id="SM00479"/>
    </source>
</evidence>
<dbReference type="Pfam" id="PF00929">
    <property type="entry name" value="RNase_T"/>
    <property type="match status" value="1"/>
</dbReference>
<keyword evidence="4" id="KW-0378">Hydrolase</keyword>
<name>A0A6J1SEV5_FRAOC</name>
<dbReference type="OrthoDB" id="7692185at2759"/>
<dbReference type="GO" id="GO:0008296">
    <property type="term" value="F:3'-5'-DNA exonuclease activity"/>
    <property type="evidence" value="ECO:0007669"/>
    <property type="project" value="TreeGrafter"/>
</dbReference>
<dbReference type="GO" id="GO:0046872">
    <property type="term" value="F:metal ion binding"/>
    <property type="evidence" value="ECO:0007669"/>
    <property type="project" value="UniProtKB-KW"/>
</dbReference>
<feature type="domain" description="Exonuclease" evidence="8">
    <location>
        <begin position="4"/>
        <end position="185"/>
    </location>
</feature>
<evidence type="ECO:0000313" key="10">
    <source>
        <dbReference type="RefSeq" id="XP_026277156.1"/>
    </source>
</evidence>
<keyword evidence="6" id="KW-0460">Magnesium</keyword>
<comment type="cofactor">
    <cofactor evidence="1">
        <name>Mg(2+)</name>
        <dbReference type="ChEBI" id="CHEBI:18420"/>
    </cofactor>
</comment>